<keyword evidence="3" id="KW-1185">Reference proteome</keyword>
<feature type="region of interest" description="Disordered" evidence="1">
    <location>
        <begin position="139"/>
        <end position="158"/>
    </location>
</feature>
<evidence type="ECO:0000313" key="2">
    <source>
        <dbReference type="EMBL" id="PKU81247.1"/>
    </source>
</evidence>
<dbReference type="Proteomes" id="UP000233837">
    <property type="component" value="Unassembled WGS sequence"/>
</dbReference>
<dbReference type="AlphaFoldDB" id="A0A2I0X031"/>
<feature type="region of interest" description="Disordered" evidence="1">
    <location>
        <begin position="35"/>
        <end position="82"/>
    </location>
</feature>
<proteinExistence type="predicted"/>
<protein>
    <submittedName>
        <fullName evidence="2">Uncharacterized protein</fullName>
    </submittedName>
</protein>
<evidence type="ECO:0000313" key="3">
    <source>
        <dbReference type="Proteomes" id="UP000233837"/>
    </source>
</evidence>
<gene>
    <name evidence="2" type="ORF">MA16_Dca015276</name>
</gene>
<accession>A0A2I0X031</accession>
<organism evidence="2 3">
    <name type="scientific">Dendrobium catenatum</name>
    <dbReference type="NCBI Taxonomy" id="906689"/>
    <lineage>
        <taxon>Eukaryota</taxon>
        <taxon>Viridiplantae</taxon>
        <taxon>Streptophyta</taxon>
        <taxon>Embryophyta</taxon>
        <taxon>Tracheophyta</taxon>
        <taxon>Spermatophyta</taxon>
        <taxon>Magnoliopsida</taxon>
        <taxon>Liliopsida</taxon>
        <taxon>Asparagales</taxon>
        <taxon>Orchidaceae</taxon>
        <taxon>Epidendroideae</taxon>
        <taxon>Malaxideae</taxon>
        <taxon>Dendrobiinae</taxon>
        <taxon>Dendrobium</taxon>
    </lineage>
</organism>
<dbReference type="EMBL" id="KZ502271">
    <property type="protein sequence ID" value="PKU81247.1"/>
    <property type="molecule type" value="Genomic_DNA"/>
</dbReference>
<reference evidence="2 3" key="2">
    <citation type="journal article" date="2017" name="Nature">
        <title>The Apostasia genome and the evolution of orchids.</title>
        <authorList>
            <person name="Zhang G.Q."/>
            <person name="Liu K.W."/>
            <person name="Li Z."/>
            <person name="Lohaus R."/>
            <person name="Hsiao Y.Y."/>
            <person name="Niu S.C."/>
            <person name="Wang J.Y."/>
            <person name="Lin Y.C."/>
            <person name="Xu Q."/>
            <person name="Chen L.J."/>
            <person name="Yoshida K."/>
            <person name="Fujiwara S."/>
            <person name="Wang Z.W."/>
            <person name="Zhang Y.Q."/>
            <person name="Mitsuda N."/>
            <person name="Wang M."/>
            <person name="Liu G.H."/>
            <person name="Pecoraro L."/>
            <person name="Huang H.X."/>
            <person name="Xiao X.J."/>
            <person name="Lin M."/>
            <person name="Wu X.Y."/>
            <person name="Wu W.L."/>
            <person name="Chen Y.Y."/>
            <person name="Chang S.B."/>
            <person name="Sakamoto S."/>
            <person name="Ohme-Takagi M."/>
            <person name="Yagi M."/>
            <person name="Zeng S.J."/>
            <person name="Shen C.Y."/>
            <person name="Yeh C.M."/>
            <person name="Luo Y.B."/>
            <person name="Tsai W.C."/>
            <person name="Van de Peer Y."/>
            <person name="Liu Z.J."/>
        </authorList>
    </citation>
    <scope>NUCLEOTIDE SEQUENCE [LARGE SCALE GENOMIC DNA]</scope>
    <source>
        <tissue evidence="2">The whole plant</tissue>
    </source>
</reference>
<name>A0A2I0X031_9ASPA</name>
<reference evidence="2 3" key="1">
    <citation type="journal article" date="2016" name="Sci. Rep.">
        <title>The Dendrobium catenatum Lindl. genome sequence provides insights into polysaccharide synthase, floral development and adaptive evolution.</title>
        <authorList>
            <person name="Zhang G.Q."/>
            <person name="Xu Q."/>
            <person name="Bian C."/>
            <person name="Tsai W.C."/>
            <person name="Yeh C.M."/>
            <person name="Liu K.W."/>
            <person name="Yoshida K."/>
            <person name="Zhang L.S."/>
            <person name="Chang S.B."/>
            <person name="Chen F."/>
            <person name="Shi Y."/>
            <person name="Su Y.Y."/>
            <person name="Zhang Y.Q."/>
            <person name="Chen L.J."/>
            <person name="Yin Y."/>
            <person name="Lin M."/>
            <person name="Huang H."/>
            <person name="Deng H."/>
            <person name="Wang Z.W."/>
            <person name="Zhu S.L."/>
            <person name="Zhao X."/>
            <person name="Deng C."/>
            <person name="Niu S.C."/>
            <person name="Huang J."/>
            <person name="Wang M."/>
            <person name="Liu G.H."/>
            <person name="Yang H.J."/>
            <person name="Xiao X.J."/>
            <person name="Hsiao Y.Y."/>
            <person name="Wu W.L."/>
            <person name="Chen Y.Y."/>
            <person name="Mitsuda N."/>
            <person name="Ohme-Takagi M."/>
            <person name="Luo Y.B."/>
            <person name="Van de Peer Y."/>
            <person name="Liu Z.J."/>
        </authorList>
    </citation>
    <scope>NUCLEOTIDE SEQUENCE [LARGE SCALE GENOMIC DNA]</scope>
    <source>
        <tissue evidence="2">The whole plant</tissue>
    </source>
</reference>
<sequence length="158" mass="17247">MSAYLRSASSRKQTSPLVLDSSCWPANRIFFHAKNSGKSAEPSPASEVTGKPPSMSARRQLLSRSAAPIGTLSFPRATPARRTKSGFRRFCVYLRSQLCRWIRRTQPEPHDASGLLDVRPTRLIASTSPVGLDRLLIASPPPSSTRRGPFTVHCSSAA</sequence>
<evidence type="ECO:0000256" key="1">
    <source>
        <dbReference type="SAM" id="MobiDB-lite"/>
    </source>
</evidence>